<dbReference type="GeneID" id="16071566"/>
<dbReference type="RefSeq" id="XP_004991004.1">
    <property type="nucleotide sequence ID" value="XM_004990947.1"/>
</dbReference>
<dbReference type="InterPro" id="IPR036881">
    <property type="entry name" value="Glyco_hydro_3_C_sf"/>
</dbReference>
<dbReference type="EMBL" id="GL832976">
    <property type="protein sequence ID" value="EGD77165.1"/>
    <property type="molecule type" value="Genomic_DNA"/>
</dbReference>
<dbReference type="SMART" id="SM00458">
    <property type="entry name" value="RICIN"/>
    <property type="match status" value="1"/>
</dbReference>
<dbReference type="PROSITE" id="PS50231">
    <property type="entry name" value="RICIN_B_LECTIN"/>
    <property type="match status" value="1"/>
</dbReference>
<sequence length="900" mass="97616">MMTNLHCWRALALVVATVAAVVAATVTGAEGVWEGPSVTIQPCTTKRAAYQQWTRGPKNEIVLKSNGSCLDVQGYSTADQATVYTFSPCHPDDPDPSHQNEAWSINANGTITELMSGKCLDRSQYGTSPGTQVWLYHCTGVYNQNWIYNKTDLTIRANDSGLCLDAGSPTPRTCDVEPGKSLPFCNTALSYDDRIRDLISRINDSDLPGLLVNSATGVEHLNLPAYQWWSEALHGVGHSPGVHFGGDVPAATSFPQVIHTGATFNKTLYRKIGTVISTEARAMNNVQRAGNTFWAPNINIIRDPRWGRGQETPGEDPFATGEYAANFVSGFQDGEDMNYIKASSCCKHFFDYNLENWHGVDRHHYNAIATDQDIADTYLPSFEACVRYGRASGLMCSYNAVNGVPSCANGDIMTVMARESWGFDGYITSDCGAVADVLNSHKFTRNTSETIRAVLEAGMDTDCGSFVQQYLAKAMQEGVVPRELVNTALHRLFMVQFRLGLFDPVSKQPYTNYSVARVNTPANQQLALEAAQQGIVLLKNTNARLPLKTGLHVALIGPNADATTVMQGNYQGTAPFLISPVRGFKNYSAAVTYAKGCDVACKDTSGFDAAVAAAKEADAVVVVVGLDQGQESEGHDRTSITLPGHQEDLVAQVAAAAKSPIVVFVMTGGAVDLSTIKANKNVAGILWCGYPGQSGGQAMADVVFGAVSPGGRLPYTIYPGSYVDACSMLDNGMRPNKTSGNPGRTYRFYTGKPVYEYGTGLSYTSFSYHIHYLNTMDTSLATVQTYVQDAKQNHKFIRYDAPEFTRVEVNVTNVGRVAGADVVQVFVEPKTPAELGAPIKTLIGFERVFLNPGQWTIVQFSVNAHDLTFVDASGKRVARAGEWLVHIGHDSRLTFPVHVN</sequence>
<evidence type="ECO:0000313" key="9">
    <source>
        <dbReference type="Proteomes" id="UP000007799"/>
    </source>
</evidence>
<evidence type="ECO:0000259" key="7">
    <source>
        <dbReference type="SMART" id="SM01217"/>
    </source>
</evidence>
<evidence type="ECO:0000256" key="5">
    <source>
        <dbReference type="SAM" id="SignalP"/>
    </source>
</evidence>
<dbReference type="OrthoDB" id="47059at2759"/>
<dbReference type="SMART" id="SM01217">
    <property type="entry name" value="Fn3_like"/>
    <property type="match status" value="1"/>
</dbReference>
<dbReference type="InterPro" id="IPR002772">
    <property type="entry name" value="Glyco_hydro_3_C"/>
</dbReference>
<organism evidence="9">
    <name type="scientific">Salpingoeca rosetta (strain ATCC 50818 / BSB-021)</name>
    <dbReference type="NCBI Taxonomy" id="946362"/>
    <lineage>
        <taxon>Eukaryota</taxon>
        <taxon>Choanoflagellata</taxon>
        <taxon>Craspedida</taxon>
        <taxon>Salpingoecidae</taxon>
        <taxon>Salpingoeca</taxon>
    </lineage>
</organism>
<dbReference type="InterPro" id="IPR017853">
    <property type="entry name" value="GH"/>
</dbReference>
<dbReference type="Gene3D" id="2.80.10.50">
    <property type="match status" value="2"/>
</dbReference>
<keyword evidence="3" id="KW-0378">Hydrolase</keyword>
<dbReference type="InterPro" id="IPR035992">
    <property type="entry name" value="Ricin_B-like_lectins"/>
</dbReference>
<dbReference type="InterPro" id="IPR000772">
    <property type="entry name" value="Ricin_B_lectin"/>
</dbReference>
<dbReference type="Gene3D" id="2.60.40.10">
    <property type="entry name" value="Immunoglobulins"/>
    <property type="match status" value="1"/>
</dbReference>
<evidence type="ECO:0000256" key="3">
    <source>
        <dbReference type="ARBA" id="ARBA00022801"/>
    </source>
</evidence>
<dbReference type="InParanoid" id="F2UIW6"/>
<dbReference type="PANTHER" id="PTHR42721:SF3">
    <property type="entry name" value="BETA-D-XYLOSIDASE 5-RELATED"/>
    <property type="match status" value="1"/>
</dbReference>
<dbReference type="SUPFAM" id="SSF50370">
    <property type="entry name" value="Ricin B-like lectins"/>
    <property type="match status" value="2"/>
</dbReference>
<accession>F2UIW6</accession>
<dbReference type="Pfam" id="PF00933">
    <property type="entry name" value="Glyco_hydro_3"/>
    <property type="match status" value="1"/>
</dbReference>
<evidence type="ECO:0000259" key="6">
    <source>
        <dbReference type="SMART" id="SM00458"/>
    </source>
</evidence>
<evidence type="ECO:0000313" key="8">
    <source>
        <dbReference type="EMBL" id="EGD77165.1"/>
    </source>
</evidence>
<dbReference type="InterPro" id="IPR036962">
    <property type="entry name" value="Glyco_hydro_3_N_sf"/>
</dbReference>
<dbReference type="Pfam" id="PF01915">
    <property type="entry name" value="Glyco_hydro_3_C"/>
    <property type="match status" value="1"/>
</dbReference>
<dbReference type="GO" id="GO:0046556">
    <property type="term" value="F:alpha-L-arabinofuranosidase activity"/>
    <property type="evidence" value="ECO:0007669"/>
    <property type="project" value="TreeGrafter"/>
</dbReference>
<feature type="domain" description="Ricin B lectin" evidence="6">
    <location>
        <begin position="59"/>
        <end position="200"/>
    </location>
</feature>
<proteinExistence type="inferred from homology"/>
<evidence type="ECO:0000256" key="2">
    <source>
        <dbReference type="ARBA" id="ARBA00022729"/>
    </source>
</evidence>
<dbReference type="Pfam" id="PF00652">
    <property type="entry name" value="Ricin_B_lectin"/>
    <property type="match status" value="1"/>
</dbReference>
<dbReference type="SUPFAM" id="SSF51445">
    <property type="entry name" value="(Trans)glycosidases"/>
    <property type="match status" value="1"/>
</dbReference>
<dbReference type="Gene3D" id="3.40.50.1700">
    <property type="entry name" value="Glycoside hydrolase family 3 C-terminal domain"/>
    <property type="match status" value="1"/>
</dbReference>
<dbReference type="Proteomes" id="UP000007799">
    <property type="component" value="Unassembled WGS sequence"/>
</dbReference>
<dbReference type="InterPro" id="IPR001764">
    <property type="entry name" value="Glyco_hydro_3_N"/>
</dbReference>
<dbReference type="AlphaFoldDB" id="F2UIW6"/>
<keyword evidence="4" id="KW-0326">Glycosidase</keyword>
<dbReference type="Pfam" id="PF14310">
    <property type="entry name" value="Fn3-like"/>
    <property type="match status" value="1"/>
</dbReference>
<gene>
    <name evidence="8" type="ORF">PTSG_07498</name>
</gene>
<keyword evidence="9" id="KW-1185">Reference proteome</keyword>
<evidence type="ECO:0000256" key="4">
    <source>
        <dbReference type="ARBA" id="ARBA00023295"/>
    </source>
</evidence>
<dbReference type="PRINTS" id="PR00133">
    <property type="entry name" value="GLHYDRLASE3"/>
</dbReference>
<dbReference type="OMA" id="WGFKGHV"/>
<dbReference type="GO" id="GO:0031222">
    <property type="term" value="P:arabinan catabolic process"/>
    <property type="evidence" value="ECO:0007669"/>
    <property type="project" value="TreeGrafter"/>
</dbReference>
<dbReference type="SUPFAM" id="SSF52279">
    <property type="entry name" value="Beta-D-glucan exohydrolase, C-terminal domain"/>
    <property type="match status" value="1"/>
</dbReference>
<dbReference type="GO" id="GO:0045493">
    <property type="term" value="P:xylan catabolic process"/>
    <property type="evidence" value="ECO:0007669"/>
    <property type="project" value="InterPro"/>
</dbReference>
<protein>
    <submittedName>
        <fullName evidence="8">Beta-glucosidase</fullName>
    </submittedName>
</protein>
<reference evidence="8" key="1">
    <citation type="submission" date="2009-08" db="EMBL/GenBank/DDBJ databases">
        <title>Annotation of Salpingoeca rosetta.</title>
        <authorList>
            <consortium name="The Broad Institute Genome Sequencing Platform"/>
            <person name="Russ C."/>
            <person name="Cuomo C."/>
            <person name="Burger G."/>
            <person name="Gray M.W."/>
            <person name="Holland P.W.H."/>
            <person name="King N."/>
            <person name="Lang F.B.F."/>
            <person name="Roger A.J."/>
            <person name="Ruiz-Trillo I."/>
            <person name="Young S.K."/>
            <person name="Zeng Q."/>
            <person name="Gargeya S."/>
            <person name="Alvarado L."/>
            <person name="Berlin A."/>
            <person name="Chapman S.B."/>
            <person name="Chen Z."/>
            <person name="Freedman E."/>
            <person name="Gellesch M."/>
            <person name="Goldberg J."/>
            <person name="Griggs A."/>
            <person name="Gujja S."/>
            <person name="Heilman E."/>
            <person name="Heiman D."/>
            <person name="Howarth C."/>
            <person name="Mehta T."/>
            <person name="Neiman D."/>
            <person name="Pearson M."/>
            <person name="Roberts A."/>
            <person name="Saif S."/>
            <person name="Shea T."/>
            <person name="Shenoy N."/>
            <person name="Sisk P."/>
            <person name="Stolte C."/>
            <person name="Sykes S."/>
            <person name="White J."/>
            <person name="Yandava C."/>
            <person name="Haas B."/>
            <person name="Nusbaum C."/>
            <person name="Birren B."/>
        </authorList>
    </citation>
    <scope>NUCLEOTIDE SEQUENCE [LARGE SCALE GENOMIC DNA]</scope>
    <source>
        <strain evidence="8">ATCC 50818</strain>
    </source>
</reference>
<dbReference type="InterPro" id="IPR044993">
    <property type="entry name" value="BXL"/>
</dbReference>
<dbReference type="Gene3D" id="3.20.20.300">
    <property type="entry name" value="Glycoside hydrolase, family 3, N-terminal domain"/>
    <property type="match status" value="1"/>
</dbReference>
<dbReference type="InterPro" id="IPR013783">
    <property type="entry name" value="Ig-like_fold"/>
</dbReference>
<feature type="signal peptide" evidence="5">
    <location>
        <begin position="1"/>
        <end position="23"/>
    </location>
</feature>
<feature type="chain" id="PRO_5003287715" evidence="5">
    <location>
        <begin position="24"/>
        <end position="900"/>
    </location>
</feature>
<name>F2UIW6_SALR5</name>
<dbReference type="FunFam" id="3.40.50.1700:FF:000001">
    <property type="entry name" value="probable beta-D-xylosidase 2"/>
    <property type="match status" value="1"/>
</dbReference>
<dbReference type="PANTHER" id="PTHR42721">
    <property type="entry name" value="SUGAR HYDROLASE-RELATED"/>
    <property type="match status" value="1"/>
</dbReference>
<dbReference type="GO" id="GO:0009044">
    <property type="term" value="F:xylan 1,4-beta-xylosidase activity"/>
    <property type="evidence" value="ECO:0007669"/>
    <property type="project" value="InterPro"/>
</dbReference>
<keyword evidence="2 5" id="KW-0732">Signal</keyword>
<comment type="similarity">
    <text evidence="1">Belongs to the glycosyl hydrolase 3 family.</text>
</comment>
<dbReference type="KEGG" id="sre:PTSG_07498"/>
<dbReference type="InterPro" id="IPR026891">
    <property type="entry name" value="Fn3-like"/>
</dbReference>
<dbReference type="eggNOG" id="ENOG502QQ55">
    <property type="taxonomic scope" value="Eukaryota"/>
</dbReference>
<evidence type="ECO:0000256" key="1">
    <source>
        <dbReference type="ARBA" id="ARBA00005336"/>
    </source>
</evidence>
<dbReference type="STRING" id="946362.F2UIW6"/>
<feature type="domain" description="Fibronectin type III-like" evidence="7">
    <location>
        <begin position="821"/>
        <end position="891"/>
    </location>
</feature>
<dbReference type="CDD" id="cd00161">
    <property type="entry name" value="beta-trefoil_Ricin-like"/>
    <property type="match status" value="1"/>
</dbReference>